<accession>A0A7S9QF12</accession>
<evidence type="ECO:0000313" key="2">
    <source>
        <dbReference type="Proteomes" id="UP000594800"/>
    </source>
</evidence>
<organism evidence="1 2">
    <name type="scientific">Pontivivens ytuae</name>
    <dbReference type="NCBI Taxonomy" id="2789856"/>
    <lineage>
        <taxon>Bacteria</taxon>
        <taxon>Pseudomonadati</taxon>
        <taxon>Pseudomonadota</taxon>
        <taxon>Alphaproteobacteria</taxon>
        <taxon>Rhodobacterales</taxon>
        <taxon>Paracoccaceae</taxon>
        <taxon>Pontivivens</taxon>
    </lineage>
</organism>
<proteinExistence type="predicted"/>
<dbReference type="RefSeq" id="WP_196105291.1">
    <property type="nucleotide sequence ID" value="NZ_CP064942.1"/>
</dbReference>
<dbReference type="KEGG" id="poz:I0K15_10045"/>
<sequence>MPDSDLLYLSPYGAAMDLVGRVVQFDGDEGQISTEYVYASDAPMIVAHTQAAGPVVPGVFLIEQAAQSALALLRLSEDVVDWTPRLVNTRAEWHLPVPLGLPIRVDVRAKPVGARMYSFVARFEQALGCAAIVRGVVALVKDHEPES</sequence>
<name>A0A7S9QF12_9RHOB</name>
<dbReference type="Proteomes" id="UP000594800">
    <property type="component" value="Chromosome"/>
</dbReference>
<dbReference type="EMBL" id="CP064942">
    <property type="protein sequence ID" value="QPH56032.1"/>
    <property type="molecule type" value="Genomic_DNA"/>
</dbReference>
<dbReference type="SUPFAM" id="SSF54637">
    <property type="entry name" value="Thioesterase/thiol ester dehydrase-isomerase"/>
    <property type="match status" value="1"/>
</dbReference>
<dbReference type="Gene3D" id="3.10.129.10">
    <property type="entry name" value="Hotdog Thioesterase"/>
    <property type="match status" value="1"/>
</dbReference>
<gene>
    <name evidence="1" type="ORF">I0K15_10045</name>
</gene>
<protein>
    <submittedName>
        <fullName evidence="1">Uncharacterized protein</fullName>
    </submittedName>
</protein>
<reference evidence="1 2" key="1">
    <citation type="submission" date="2020-11" db="EMBL/GenBank/DDBJ databases">
        <title>Description of Pontivivens ytuae sp. nov. isolated from deep sea sediment of Mariana Trench.</title>
        <authorList>
            <person name="Wang Z."/>
            <person name="Sun Q.-L."/>
            <person name="Xu X.-D."/>
            <person name="Tang Y.-Z."/>
            <person name="Zhang J."/>
        </authorList>
    </citation>
    <scope>NUCLEOTIDE SEQUENCE [LARGE SCALE GENOMIC DNA]</scope>
    <source>
        <strain evidence="1 2">MT2928</strain>
    </source>
</reference>
<keyword evidence="2" id="KW-1185">Reference proteome</keyword>
<dbReference type="InterPro" id="IPR029069">
    <property type="entry name" value="HotDog_dom_sf"/>
</dbReference>
<evidence type="ECO:0000313" key="1">
    <source>
        <dbReference type="EMBL" id="QPH56032.1"/>
    </source>
</evidence>
<dbReference type="AlphaFoldDB" id="A0A7S9QF12"/>